<feature type="region of interest" description="Disordered" evidence="1">
    <location>
        <begin position="82"/>
        <end position="175"/>
    </location>
</feature>
<name>A0A0R3UEP9_MESCO</name>
<feature type="compositionally biased region" description="Polar residues" evidence="1">
    <location>
        <begin position="131"/>
        <end position="154"/>
    </location>
</feature>
<dbReference type="AlphaFoldDB" id="A0A0R3UEP9"/>
<evidence type="ECO:0000313" key="2">
    <source>
        <dbReference type="EMBL" id="VDD79501.1"/>
    </source>
</evidence>
<proteinExistence type="predicted"/>
<feature type="compositionally biased region" description="Low complexity" evidence="1">
    <location>
        <begin position="82"/>
        <end position="92"/>
    </location>
</feature>
<accession>A0A0R3UEP9</accession>
<sequence length="196" mass="20667">MAKAENLNSIVGEAFRIAYAQQRALLESRRAATQTQTVNVTVAGDAASPPSATAYPVTELDSGIATANASSFRKVYTGYAADSGLSSSESASRVPKPRPIHGASDGDERHPVARKSVPSGVDESVGESPTGPVSSKVTVTQSHRCQPQNDTEFSAPNKREKPHKERGLDPLSIQDVGIRLANTAHSGREDGSKDEV</sequence>
<keyword evidence="3" id="KW-1185">Reference proteome</keyword>
<feature type="compositionally biased region" description="Basic and acidic residues" evidence="1">
    <location>
        <begin position="157"/>
        <end position="168"/>
    </location>
</feature>
<protein>
    <submittedName>
        <fullName evidence="2 4">Uncharacterized protein</fullName>
    </submittedName>
</protein>
<evidence type="ECO:0000256" key="1">
    <source>
        <dbReference type="SAM" id="MobiDB-lite"/>
    </source>
</evidence>
<organism evidence="4">
    <name type="scientific">Mesocestoides corti</name>
    <name type="common">Flatworm</name>
    <dbReference type="NCBI Taxonomy" id="53468"/>
    <lineage>
        <taxon>Eukaryota</taxon>
        <taxon>Metazoa</taxon>
        <taxon>Spiralia</taxon>
        <taxon>Lophotrochozoa</taxon>
        <taxon>Platyhelminthes</taxon>
        <taxon>Cestoda</taxon>
        <taxon>Eucestoda</taxon>
        <taxon>Cyclophyllidea</taxon>
        <taxon>Mesocestoididae</taxon>
        <taxon>Mesocestoides</taxon>
    </lineage>
</organism>
<reference evidence="2 3" key="2">
    <citation type="submission" date="2018-10" db="EMBL/GenBank/DDBJ databases">
        <authorList>
            <consortium name="Pathogen Informatics"/>
        </authorList>
    </citation>
    <scope>NUCLEOTIDE SEQUENCE [LARGE SCALE GENOMIC DNA]</scope>
</reference>
<reference evidence="4" key="1">
    <citation type="submission" date="2017-02" db="UniProtKB">
        <authorList>
            <consortium name="WormBaseParasite"/>
        </authorList>
    </citation>
    <scope>IDENTIFICATION</scope>
</reference>
<evidence type="ECO:0000313" key="4">
    <source>
        <dbReference type="WBParaSite" id="MCOS_0000550301-mRNA-1"/>
    </source>
</evidence>
<evidence type="ECO:0000313" key="3">
    <source>
        <dbReference type="Proteomes" id="UP000267029"/>
    </source>
</evidence>
<dbReference type="WBParaSite" id="MCOS_0000550301-mRNA-1">
    <property type="protein sequence ID" value="MCOS_0000550301-mRNA-1"/>
    <property type="gene ID" value="MCOS_0000550301"/>
</dbReference>
<dbReference type="Proteomes" id="UP000267029">
    <property type="component" value="Unassembled WGS sequence"/>
</dbReference>
<gene>
    <name evidence="2" type="ORF">MCOS_LOCUS5504</name>
</gene>
<dbReference type="EMBL" id="UXSR01005198">
    <property type="protein sequence ID" value="VDD79501.1"/>
    <property type="molecule type" value="Genomic_DNA"/>
</dbReference>